<comment type="caution">
    <text evidence="3">The sequence shown here is derived from an EMBL/GenBank/DDBJ whole genome shotgun (WGS) entry which is preliminary data.</text>
</comment>
<proteinExistence type="predicted"/>
<dbReference type="Proteomes" id="UP000216446">
    <property type="component" value="Unassembled WGS sequence"/>
</dbReference>
<dbReference type="Pfam" id="PF09990">
    <property type="entry name" value="DUF2231"/>
    <property type="match status" value="1"/>
</dbReference>
<organism evidence="3 4">
    <name type="scientific">Rubricoccus marinus</name>
    <dbReference type="NCBI Taxonomy" id="716817"/>
    <lineage>
        <taxon>Bacteria</taxon>
        <taxon>Pseudomonadati</taxon>
        <taxon>Rhodothermota</taxon>
        <taxon>Rhodothermia</taxon>
        <taxon>Rhodothermales</taxon>
        <taxon>Rubricoccaceae</taxon>
        <taxon>Rubricoccus</taxon>
    </lineage>
</organism>
<dbReference type="OrthoDB" id="9792840at2"/>
<name>A0A259U0S5_9BACT</name>
<reference evidence="3 4" key="1">
    <citation type="submission" date="2016-11" db="EMBL/GenBank/DDBJ databases">
        <title>Study of marine rhodopsin-containing bacteria.</title>
        <authorList>
            <person name="Yoshizawa S."/>
            <person name="Kumagai Y."/>
            <person name="Kogure K."/>
        </authorList>
    </citation>
    <scope>NUCLEOTIDE SEQUENCE [LARGE SCALE GENOMIC DNA]</scope>
    <source>
        <strain evidence="3 4">SG-29</strain>
    </source>
</reference>
<feature type="transmembrane region" description="Helical" evidence="1">
    <location>
        <begin position="41"/>
        <end position="60"/>
    </location>
</feature>
<dbReference type="AlphaFoldDB" id="A0A259U0S5"/>
<dbReference type="EMBL" id="MQWB01000001">
    <property type="protein sequence ID" value="OZC03623.1"/>
    <property type="molecule type" value="Genomic_DNA"/>
</dbReference>
<evidence type="ECO:0000313" key="4">
    <source>
        <dbReference type="Proteomes" id="UP000216446"/>
    </source>
</evidence>
<dbReference type="InterPro" id="IPR019251">
    <property type="entry name" value="DUF2231_TM"/>
</dbReference>
<evidence type="ECO:0000259" key="2">
    <source>
        <dbReference type="Pfam" id="PF09990"/>
    </source>
</evidence>
<accession>A0A259U0S5</accession>
<evidence type="ECO:0000256" key="1">
    <source>
        <dbReference type="SAM" id="Phobius"/>
    </source>
</evidence>
<dbReference type="InParanoid" id="A0A259U0S5"/>
<feature type="transmembrane region" description="Helical" evidence="1">
    <location>
        <begin position="130"/>
        <end position="153"/>
    </location>
</feature>
<dbReference type="RefSeq" id="WP_094549192.1">
    <property type="nucleotide sequence ID" value="NZ_MQWB01000001.1"/>
</dbReference>
<feature type="domain" description="DUF2231" evidence="2">
    <location>
        <begin position="12"/>
        <end position="157"/>
    </location>
</feature>
<feature type="transmembrane region" description="Helical" evidence="1">
    <location>
        <begin position="12"/>
        <end position="34"/>
    </location>
</feature>
<keyword evidence="4" id="KW-1185">Reference proteome</keyword>
<sequence>MDLLTQYEIPYLHPLAVHFPLVLLLLAGAAGAVYAARGTVVWRNAVMIFLVLGSAGAYWAQETGETLEDDVRGEPMVEAIIETHEASAEWTLWAALGALALFAGASVWLRKLPKPTDVGEKDPMALRLALAVVAAVPAVLVAYTAHLGGLMVWGRPVG</sequence>
<gene>
    <name evidence="3" type="ORF">BSZ36_11890</name>
</gene>
<keyword evidence="1" id="KW-1133">Transmembrane helix</keyword>
<keyword evidence="1" id="KW-0812">Transmembrane</keyword>
<protein>
    <recommendedName>
        <fullName evidence="2">DUF2231 domain-containing protein</fullName>
    </recommendedName>
</protein>
<keyword evidence="1" id="KW-0472">Membrane</keyword>
<evidence type="ECO:0000313" key="3">
    <source>
        <dbReference type="EMBL" id="OZC03623.1"/>
    </source>
</evidence>
<feature type="transmembrane region" description="Helical" evidence="1">
    <location>
        <begin position="90"/>
        <end position="109"/>
    </location>
</feature>